<keyword evidence="3" id="KW-0813">Transport</keyword>
<dbReference type="OrthoDB" id="6500128at2759"/>
<gene>
    <name evidence="14" type="ORF">CC86DRAFT_18359</name>
</gene>
<dbReference type="InterPro" id="IPR003593">
    <property type="entry name" value="AAA+_ATPase"/>
</dbReference>
<protein>
    <submittedName>
        <fullName evidence="14">Putative ABC transporter</fullName>
    </submittedName>
</protein>
<evidence type="ECO:0000259" key="13">
    <source>
        <dbReference type="PROSITE" id="PS50929"/>
    </source>
</evidence>
<feature type="domain" description="ABC transmembrane type-1" evidence="13">
    <location>
        <begin position="281"/>
        <end position="587"/>
    </location>
</feature>
<dbReference type="Proteomes" id="UP000799424">
    <property type="component" value="Unassembled WGS sequence"/>
</dbReference>
<dbReference type="Gene3D" id="3.40.50.300">
    <property type="entry name" value="P-loop containing nucleotide triphosphate hydrolases"/>
    <property type="match status" value="2"/>
</dbReference>
<keyword evidence="5" id="KW-0677">Repeat</keyword>
<proteinExistence type="inferred from homology"/>
<evidence type="ECO:0000256" key="2">
    <source>
        <dbReference type="ARBA" id="ARBA00009726"/>
    </source>
</evidence>
<dbReference type="PANTHER" id="PTHR24223:SF456">
    <property type="entry name" value="MULTIDRUG RESISTANCE-ASSOCIATED PROTEIN LETHAL(2)03659"/>
    <property type="match status" value="1"/>
</dbReference>
<feature type="transmembrane region" description="Helical" evidence="11">
    <location>
        <begin position="564"/>
        <end position="586"/>
    </location>
</feature>
<dbReference type="Gene3D" id="1.20.1560.10">
    <property type="entry name" value="ABC transporter type 1, transmembrane domain"/>
    <property type="match status" value="2"/>
</dbReference>
<dbReference type="FunFam" id="1.20.1560.10:FF:000013">
    <property type="entry name" value="ABC transporter C family member 2"/>
    <property type="match status" value="1"/>
</dbReference>
<evidence type="ECO:0000256" key="5">
    <source>
        <dbReference type="ARBA" id="ARBA00022737"/>
    </source>
</evidence>
<dbReference type="SUPFAM" id="SSF90123">
    <property type="entry name" value="ABC transporter transmembrane region"/>
    <property type="match status" value="2"/>
</dbReference>
<evidence type="ECO:0000313" key="14">
    <source>
        <dbReference type="EMBL" id="KAF2834040.1"/>
    </source>
</evidence>
<feature type="region of interest" description="Disordered" evidence="10">
    <location>
        <begin position="380"/>
        <end position="400"/>
    </location>
</feature>
<feature type="transmembrane region" description="Helical" evidence="11">
    <location>
        <begin position="130"/>
        <end position="157"/>
    </location>
</feature>
<evidence type="ECO:0000256" key="4">
    <source>
        <dbReference type="ARBA" id="ARBA00022692"/>
    </source>
</evidence>
<feature type="transmembrane region" description="Helical" evidence="11">
    <location>
        <begin position="524"/>
        <end position="552"/>
    </location>
</feature>
<evidence type="ECO:0000256" key="1">
    <source>
        <dbReference type="ARBA" id="ARBA00004141"/>
    </source>
</evidence>
<dbReference type="EMBL" id="MU006216">
    <property type="protein sequence ID" value="KAF2834040.1"/>
    <property type="molecule type" value="Genomic_DNA"/>
</dbReference>
<keyword evidence="15" id="KW-1185">Reference proteome</keyword>
<dbReference type="PROSITE" id="PS50929">
    <property type="entry name" value="ABC_TM1F"/>
    <property type="match status" value="2"/>
</dbReference>
<dbReference type="CDD" id="cd18596">
    <property type="entry name" value="ABC_6TM_VMR1_D1_like"/>
    <property type="match status" value="1"/>
</dbReference>
<dbReference type="PANTHER" id="PTHR24223">
    <property type="entry name" value="ATP-BINDING CASSETTE SUB-FAMILY C"/>
    <property type="match status" value="1"/>
</dbReference>
<feature type="transmembrane region" description="Helical" evidence="11">
    <location>
        <begin position="6"/>
        <end position="28"/>
    </location>
</feature>
<dbReference type="InterPro" id="IPR050173">
    <property type="entry name" value="ABC_transporter_C-like"/>
</dbReference>
<dbReference type="GO" id="GO:0005524">
    <property type="term" value="F:ATP binding"/>
    <property type="evidence" value="ECO:0007669"/>
    <property type="project" value="UniProtKB-KW"/>
</dbReference>
<keyword evidence="6" id="KW-0547">Nucleotide-binding</keyword>
<dbReference type="CDD" id="cd18604">
    <property type="entry name" value="ABC_6TM_VMR1_D2_like"/>
    <property type="match status" value="1"/>
</dbReference>
<evidence type="ECO:0000259" key="12">
    <source>
        <dbReference type="PROSITE" id="PS50893"/>
    </source>
</evidence>
<feature type="transmembrane region" description="Helical" evidence="11">
    <location>
        <begin position="1041"/>
        <end position="1058"/>
    </location>
</feature>
<evidence type="ECO:0000256" key="11">
    <source>
        <dbReference type="SAM" id="Phobius"/>
    </source>
</evidence>
<evidence type="ECO:0000256" key="9">
    <source>
        <dbReference type="ARBA" id="ARBA00023136"/>
    </source>
</evidence>
<dbReference type="InterPro" id="IPR027417">
    <property type="entry name" value="P-loop_NTPase"/>
</dbReference>
<keyword evidence="7" id="KW-0067">ATP-binding</keyword>
<name>A0A6A7ALA6_9PLEO</name>
<evidence type="ECO:0000313" key="15">
    <source>
        <dbReference type="Proteomes" id="UP000799424"/>
    </source>
</evidence>
<feature type="transmembrane region" description="Helical" evidence="11">
    <location>
        <begin position="911"/>
        <end position="934"/>
    </location>
</feature>
<feature type="domain" description="ABC transmembrane type-1" evidence="13">
    <location>
        <begin position="917"/>
        <end position="1202"/>
    </location>
</feature>
<feature type="transmembrane region" description="Helical" evidence="11">
    <location>
        <begin position="169"/>
        <end position="189"/>
    </location>
</feature>
<dbReference type="SMART" id="SM00382">
    <property type="entry name" value="AAA"/>
    <property type="match status" value="2"/>
</dbReference>
<dbReference type="GO" id="GO:0016887">
    <property type="term" value="F:ATP hydrolysis activity"/>
    <property type="evidence" value="ECO:0007669"/>
    <property type="project" value="InterPro"/>
</dbReference>
<dbReference type="PROSITE" id="PS50893">
    <property type="entry name" value="ABC_TRANSPORTER_2"/>
    <property type="match status" value="2"/>
</dbReference>
<comment type="subcellular location">
    <subcellularLocation>
        <location evidence="1">Membrane</location>
        <topology evidence="1">Multi-pass membrane protein</topology>
    </subcellularLocation>
</comment>
<feature type="transmembrane region" description="Helical" evidence="11">
    <location>
        <begin position="424"/>
        <end position="446"/>
    </location>
</feature>
<dbReference type="CDD" id="cd03250">
    <property type="entry name" value="ABCC_MRP_domain1"/>
    <property type="match status" value="1"/>
</dbReference>
<accession>A0A6A7ALA6</accession>
<feature type="transmembrane region" description="Helical" evidence="11">
    <location>
        <begin position="1149"/>
        <end position="1168"/>
    </location>
</feature>
<dbReference type="InterPro" id="IPR017871">
    <property type="entry name" value="ABC_transporter-like_CS"/>
</dbReference>
<feature type="compositionally biased region" description="Polar residues" evidence="10">
    <location>
        <begin position="380"/>
        <end position="390"/>
    </location>
</feature>
<feature type="transmembrane region" description="Helical" evidence="11">
    <location>
        <begin position="1064"/>
        <end position="1083"/>
    </location>
</feature>
<feature type="transmembrane region" description="Helical" evidence="11">
    <location>
        <begin position="318"/>
        <end position="341"/>
    </location>
</feature>
<keyword evidence="9 11" id="KW-0472">Membrane</keyword>
<dbReference type="InterPro" id="IPR011527">
    <property type="entry name" value="ABC1_TM_dom"/>
</dbReference>
<keyword evidence="8 11" id="KW-1133">Transmembrane helix</keyword>
<organism evidence="14 15">
    <name type="scientific">Ophiobolus disseminans</name>
    <dbReference type="NCBI Taxonomy" id="1469910"/>
    <lineage>
        <taxon>Eukaryota</taxon>
        <taxon>Fungi</taxon>
        <taxon>Dikarya</taxon>
        <taxon>Ascomycota</taxon>
        <taxon>Pezizomycotina</taxon>
        <taxon>Dothideomycetes</taxon>
        <taxon>Pleosporomycetidae</taxon>
        <taxon>Pleosporales</taxon>
        <taxon>Pleosporineae</taxon>
        <taxon>Phaeosphaeriaceae</taxon>
        <taxon>Ophiobolus</taxon>
    </lineage>
</organism>
<comment type="similarity">
    <text evidence="2">Belongs to the ABC transporter superfamily. ABCC family. Conjugate transporter (TC 3.A.1.208) subfamily.</text>
</comment>
<dbReference type="InterPro" id="IPR036640">
    <property type="entry name" value="ABC1_TM_sf"/>
</dbReference>
<sequence length="1502" mass="166504">MLTDVLQLALLAASVIGILCFAIAAIALRRSQPRRNERFWRRGFYEDQDGKATSSAVSGFSNIRHKRVASLFSLLGLAYSTTIFSLTIKTFPDDDGLVSAGCLRIAAWLFIFAQCICLHTEAGPTKSYDLGLTIAASTLLLMLNIGCETYGTLVYTVDTTGSAYLGMGWVYIGVELACSCVVLFAAITIPRRPQLFHKRVLVDEQYTISALKRYTYAWASGILDKGRSVVQLDFIDLPSVHHRLRARHLLQSFTHLRALYCSPLWLTVYRAHASQFQWLWILTTLEGAMGYAPLWFLYKFLTTLDAVQSTGAPTLNLWMWVFALGLFRMAAYALSARVVWFSGTALEVPIRSQLSSLIYRKSLKMKHMHFHGRSLNSDEQAATEASNNAENPDHSGEPNSTQSIVNLLGVDANRVAEFSARQYMFLYIFVTFAIGMAFLIPLIGWAATLAGLLGPVLLAPLNAMASQKYGQAQKNIMRNRDRKVVAVNEALQGIRQIKFSATEQQWQDRIMGIRRDELQNQRSIFIWLIGLRLFWVSSPILLSVISLATYALHTPLTAPTAFTAMSIFANLEFALSLIPFAITQLLDALVSCRRIEGLLDSDENTRTTDYSDTVSFRNVSVAWPGKPESDLKTRYALTKLDLDFPRGELSILIGKTGAGKSLLLASIIGEADVLSGSISSPMGHDESSALSRKGSPTSCVAYVTQDPWLENASIKDNILFGDVFDSERYTETLRATALDEDLRVMPRRDLTPVGPQGIALSGGQRWRLTLARALYSNADTLVIDDIFSAVDAHIARFILENSLFGPLGRNRTKILATHHVSLCLPRTLYAVVIDRDSRTARGLSGSSLRQLEHAHGVFDSLPDETQMVPHLATDPNLYAKDVVPLDESEFREQGSVKWYFYKKYLASTGAWWLWACAIVIVVASQFALLGRGWWVKMWTAPEDGRTSANRGDEGKAIHGLVFYLVIYVFISLSAALLEAVKCSFVYLSALRTSRQLFAQLTFSVLRAKLFWLNTTPLGRILNRFTVDFTVIDLRIPGDTHMLLSAFMSLGVITVGGLATSSYIILPEIALIATSVIYAIRYLGGAREVKRLESLARSPILELHGTSLRGLTTLRAFGKSGHFMSRMLDTLDVQSKANWSYWLVTQWMDFRMGILGSLFTLFVAMTITIENIEPSLAGFALNFTLSFTQSVEDAINRWSSLQLNMNATERVVEYGSIETEESPTHHVSPDWPHEGNIKFKQLYARYATHLPDVLKGIDLEIAAGSRVGIIGRTGAGKSSLALALFRCLDMRSGSILIGDLDTAKVPLDKLRRALSIIPQDPVLFSGTLRSNLDPFQQYDDDTLHEALDLLGVGETSNEKAEALNMQHSLAAANNTVFTDLDGSISEGGFNLSQGQRQLLCLARALLSKTKIMVMDEATSSVDMATDSLIQASLRQHFQDTTLLVVAHRLSTVADFDQIAVVAEGRISEYGTPRELFAAKGEFYRLVCESGERAQLEKIVLGMP</sequence>
<feature type="transmembrane region" description="Helical" evidence="11">
    <location>
        <begin position="97"/>
        <end position="118"/>
    </location>
</feature>
<feature type="domain" description="ABC transporter" evidence="12">
    <location>
        <begin position="1236"/>
        <end position="1487"/>
    </location>
</feature>
<dbReference type="Pfam" id="PF00005">
    <property type="entry name" value="ABC_tran"/>
    <property type="match status" value="2"/>
</dbReference>
<evidence type="ECO:0000256" key="3">
    <source>
        <dbReference type="ARBA" id="ARBA00022448"/>
    </source>
</evidence>
<dbReference type="GO" id="GO:0140359">
    <property type="term" value="F:ABC-type transporter activity"/>
    <property type="evidence" value="ECO:0007669"/>
    <property type="project" value="InterPro"/>
</dbReference>
<keyword evidence="4 11" id="KW-0812">Transmembrane</keyword>
<feature type="transmembrane region" description="Helical" evidence="11">
    <location>
        <begin position="68"/>
        <end position="91"/>
    </location>
</feature>
<dbReference type="FunFam" id="3.40.50.300:FF:000610">
    <property type="entry name" value="Multidrug resistance-associated ABC transporter"/>
    <property type="match status" value="1"/>
</dbReference>
<evidence type="ECO:0000256" key="10">
    <source>
        <dbReference type="SAM" id="MobiDB-lite"/>
    </source>
</evidence>
<feature type="domain" description="ABC transporter" evidence="12">
    <location>
        <begin position="614"/>
        <end position="860"/>
    </location>
</feature>
<evidence type="ECO:0000256" key="7">
    <source>
        <dbReference type="ARBA" id="ARBA00022840"/>
    </source>
</evidence>
<feature type="transmembrane region" description="Helical" evidence="11">
    <location>
        <begin position="452"/>
        <end position="470"/>
    </location>
</feature>
<dbReference type="CDD" id="cd03244">
    <property type="entry name" value="ABCC_MRP_domain2"/>
    <property type="match status" value="1"/>
</dbReference>
<dbReference type="SUPFAM" id="SSF52540">
    <property type="entry name" value="P-loop containing nucleoside triphosphate hydrolases"/>
    <property type="match status" value="2"/>
</dbReference>
<evidence type="ECO:0000256" key="6">
    <source>
        <dbReference type="ARBA" id="ARBA00022741"/>
    </source>
</evidence>
<feature type="transmembrane region" description="Helical" evidence="11">
    <location>
        <begin position="278"/>
        <end position="298"/>
    </location>
</feature>
<feature type="transmembrane region" description="Helical" evidence="11">
    <location>
        <begin position="960"/>
        <end position="987"/>
    </location>
</feature>
<dbReference type="InterPro" id="IPR003439">
    <property type="entry name" value="ABC_transporter-like_ATP-bd"/>
</dbReference>
<dbReference type="GO" id="GO:0016020">
    <property type="term" value="C:membrane"/>
    <property type="evidence" value="ECO:0007669"/>
    <property type="project" value="UniProtKB-SubCell"/>
</dbReference>
<dbReference type="Pfam" id="PF00664">
    <property type="entry name" value="ABC_membrane"/>
    <property type="match status" value="2"/>
</dbReference>
<dbReference type="GO" id="GO:0005737">
    <property type="term" value="C:cytoplasm"/>
    <property type="evidence" value="ECO:0007669"/>
    <property type="project" value="UniProtKB-ARBA"/>
</dbReference>
<evidence type="ECO:0000256" key="8">
    <source>
        <dbReference type="ARBA" id="ARBA00022989"/>
    </source>
</evidence>
<reference evidence="14" key="1">
    <citation type="journal article" date="2020" name="Stud. Mycol.">
        <title>101 Dothideomycetes genomes: a test case for predicting lifestyles and emergence of pathogens.</title>
        <authorList>
            <person name="Haridas S."/>
            <person name="Albert R."/>
            <person name="Binder M."/>
            <person name="Bloem J."/>
            <person name="Labutti K."/>
            <person name="Salamov A."/>
            <person name="Andreopoulos B."/>
            <person name="Baker S."/>
            <person name="Barry K."/>
            <person name="Bills G."/>
            <person name="Bluhm B."/>
            <person name="Cannon C."/>
            <person name="Castanera R."/>
            <person name="Culley D."/>
            <person name="Daum C."/>
            <person name="Ezra D."/>
            <person name="Gonzalez J."/>
            <person name="Henrissat B."/>
            <person name="Kuo A."/>
            <person name="Liang C."/>
            <person name="Lipzen A."/>
            <person name="Lutzoni F."/>
            <person name="Magnuson J."/>
            <person name="Mondo S."/>
            <person name="Nolan M."/>
            <person name="Ohm R."/>
            <person name="Pangilinan J."/>
            <person name="Park H.-J."/>
            <person name="Ramirez L."/>
            <person name="Alfaro M."/>
            <person name="Sun H."/>
            <person name="Tritt A."/>
            <person name="Yoshinaga Y."/>
            <person name="Zwiers L.-H."/>
            <person name="Turgeon B."/>
            <person name="Goodwin S."/>
            <person name="Spatafora J."/>
            <person name="Crous P."/>
            <person name="Grigoriev I."/>
        </authorList>
    </citation>
    <scope>NUCLEOTIDE SEQUENCE</scope>
    <source>
        <strain evidence="14">CBS 113818</strain>
    </source>
</reference>
<dbReference type="PROSITE" id="PS00211">
    <property type="entry name" value="ABC_TRANSPORTER_1"/>
    <property type="match status" value="1"/>
</dbReference>